<evidence type="ECO:0000256" key="2">
    <source>
        <dbReference type="SAM" id="MobiDB-lite"/>
    </source>
</evidence>
<evidence type="ECO:0000313" key="4">
    <source>
        <dbReference type="Proteomes" id="UP000242180"/>
    </source>
</evidence>
<evidence type="ECO:0000313" key="3">
    <source>
        <dbReference type="EMBL" id="ORY98555.1"/>
    </source>
</evidence>
<reference evidence="3 4" key="1">
    <citation type="submission" date="2016-07" db="EMBL/GenBank/DDBJ databases">
        <title>Pervasive Adenine N6-methylation of Active Genes in Fungi.</title>
        <authorList>
            <consortium name="DOE Joint Genome Institute"/>
            <person name="Mondo S.J."/>
            <person name="Dannebaum R.O."/>
            <person name="Kuo R.C."/>
            <person name="Labutti K."/>
            <person name="Haridas S."/>
            <person name="Kuo A."/>
            <person name="Salamov A."/>
            <person name="Ahrendt S.R."/>
            <person name="Lipzen A."/>
            <person name="Sullivan W."/>
            <person name="Andreopoulos W.B."/>
            <person name="Clum A."/>
            <person name="Lindquist E."/>
            <person name="Daum C."/>
            <person name="Ramamoorthy G.K."/>
            <person name="Gryganskyi A."/>
            <person name="Culley D."/>
            <person name="Magnuson J.K."/>
            <person name="James T.Y."/>
            <person name="O'Malley M.A."/>
            <person name="Stajich J.E."/>
            <person name="Spatafora J.W."/>
            <person name="Visel A."/>
            <person name="Grigoriev I.V."/>
        </authorList>
    </citation>
    <scope>NUCLEOTIDE SEQUENCE [LARGE SCALE GENOMIC DNA]</scope>
    <source>
        <strain evidence="3 4">NRRL 2496</strain>
    </source>
</reference>
<dbReference type="OrthoDB" id="440566at2759"/>
<dbReference type="GO" id="GO:0005634">
    <property type="term" value="C:nucleus"/>
    <property type="evidence" value="ECO:0007669"/>
    <property type="project" value="TreeGrafter"/>
</dbReference>
<dbReference type="Pfam" id="PF06487">
    <property type="entry name" value="SAP18"/>
    <property type="match status" value="1"/>
</dbReference>
<proteinExistence type="inferred from homology"/>
<evidence type="ECO:0000256" key="1">
    <source>
        <dbReference type="ARBA" id="ARBA00009143"/>
    </source>
</evidence>
<sequence length="168" mass="19173">MNGLKVDREKDCPFLLKVYTRNDGFHSIRDFSKGDVPTPDELLLYTWHDATLEEVAHLIEQVTPAAQQPDARIAFRLIYLDTETGLYHYRELGRVAKIAKNSQDADKTLEQCQFMIGDYLDVAIFDGPPPANTRYRDERARVPPRFSAGGGNRRPSLGGMRSRGDRFR</sequence>
<protein>
    <submittedName>
        <fullName evidence="3">Sin3 associated polypeptide p18-domain-containing protein</fullName>
    </submittedName>
</protein>
<dbReference type="Gene3D" id="3.10.20.550">
    <property type="entry name" value="ASAP complex, SAP18 subunit"/>
    <property type="match status" value="1"/>
</dbReference>
<comment type="caution">
    <text evidence="3">The sequence shown here is derived from an EMBL/GenBank/DDBJ whole genome shotgun (WGS) entry which is preliminary data.</text>
</comment>
<dbReference type="STRING" id="13706.A0A1X2HHG8"/>
<organism evidence="3 4">
    <name type="scientific">Syncephalastrum racemosum</name>
    <name type="common">Filamentous fungus</name>
    <dbReference type="NCBI Taxonomy" id="13706"/>
    <lineage>
        <taxon>Eukaryota</taxon>
        <taxon>Fungi</taxon>
        <taxon>Fungi incertae sedis</taxon>
        <taxon>Mucoromycota</taxon>
        <taxon>Mucoromycotina</taxon>
        <taxon>Mucoromycetes</taxon>
        <taxon>Mucorales</taxon>
        <taxon>Syncephalastraceae</taxon>
        <taxon>Syncephalastrum</taxon>
    </lineage>
</organism>
<dbReference type="InterPro" id="IPR010516">
    <property type="entry name" value="SAP18"/>
</dbReference>
<gene>
    <name evidence="3" type="ORF">BCR43DRAFT_522670</name>
</gene>
<dbReference type="EMBL" id="MCGN01000003">
    <property type="protein sequence ID" value="ORY98555.1"/>
    <property type="molecule type" value="Genomic_DNA"/>
</dbReference>
<dbReference type="PANTHER" id="PTHR13082:SF0">
    <property type="entry name" value="HISTONE DEACETYLASE COMPLEX SUBUNIT SAP18"/>
    <property type="match status" value="1"/>
</dbReference>
<feature type="region of interest" description="Disordered" evidence="2">
    <location>
        <begin position="131"/>
        <end position="168"/>
    </location>
</feature>
<name>A0A1X2HHG8_SYNRA</name>
<dbReference type="InParanoid" id="A0A1X2HHG8"/>
<dbReference type="Proteomes" id="UP000242180">
    <property type="component" value="Unassembled WGS sequence"/>
</dbReference>
<dbReference type="InterPro" id="IPR042534">
    <property type="entry name" value="SAP18_sf"/>
</dbReference>
<accession>A0A1X2HHG8</accession>
<keyword evidence="4" id="KW-1185">Reference proteome</keyword>
<dbReference type="PANTHER" id="PTHR13082">
    <property type="entry name" value="SAP18"/>
    <property type="match status" value="1"/>
</dbReference>
<dbReference type="OMA" id="TYRMREI"/>
<comment type="similarity">
    <text evidence="1">Belongs to the SAP18 family.</text>
</comment>
<dbReference type="AlphaFoldDB" id="A0A1X2HHG8"/>